<comment type="caution">
    <text evidence="8">The sequence shown here is derived from an EMBL/GenBank/DDBJ whole genome shotgun (WGS) entry which is preliminary data.</text>
</comment>
<evidence type="ECO:0000256" key="3">
    <source>
        <dbReference type="ARBA" id="ARBA00022801"/>
    </source>
</evidence>
<protein>
    <submittedName>
        <fullName evidence="8">Arylsulfatase A-like enzyme</fullName>
    </submittedName>
</protein>
<dbReference type="InterPro" id="IPR017850">
    <property type="entry name" value="Alkaline_phosphatase_core_sf"/>
</dbReference>
<dbReference type="PROSITE" id="PS00149">
    <property type="entry name" value="SULFATASE_2"/>
    <property type="match status" value="1"/>
</dbReference>
<dbReference type="GO" id="GO:0008484">
    <property type="term" value="F:sulfuric ester hydrolase activity"/>
    <property type="evidence" value="ECO:0007669"/>
    <property type="project" value="InterPro"/>
</dbReference>
<keyword evidence="9" id="KW-1185">Reference proteome</keyword>
<dbReference type="CDD" id="cd16029">
    <property type="entry name" value="4-S"/>
    <property type="match status" value="1"/>
</dbReference>
<dbReference type="InterPro" id="IPR024607">
    <property type="entry name" value="Sulfatase_CS"/>
</dbReference>
<dbReference type="InterPro" id="IPR047115">
    <property type="entry name" value="ARSB"/>
</dbReference>
<evidence type="ECO:0000256" key="2">
    <source>
        <dbReference type="ARBA" id="ARBA00022723"/>
    </source>
</evidence>
<dbReference type="GO" id="GO:0046872">
    <property type="term" value="F:metal ion binding"/>
    <property type="evidence" value="ECO:0007669"/>
    <property type="project" value="UniProtKB-KW"/>
</dbReference>
<dbReference type="Gene3D" id="3.40.720.10">
    <property type="entry name" value="Alkaline Phosphatase, subunit A"/>
    <property type="match status" value="1"/>
</dbReference>
<dbReference type="PANTHER" id="PTHR10342:SF274">
    <property type="entry name" value="ARYLSULFATASE B"/>
    <property type="match status" value="1"/>
</dbReference>
<keyword evidence="3" id="KW-0378">Hydrolase</keyword>
<proteinExistence type="inferred from homology"/>
<dbReference type="Pfam" id="PF00884">
    <property type="entry name" value="Sulfatase"/>
    <property type="match status" value="1"/>
</dbReference>
<comment type="similarity">
    <text evidence="1">Belongs to the sulfatase family.</text>
</comment>
<reference evidence="8 9" key="1">
    <citation type="submission" date="2020-08" db="EMBL/GenBank/DDBJ databases">
        <title>Genomic Encyclopedia of Type Strains, Phase IV (KMG-IV): sequencing the most valuable type-strain genomes for metagenomic binning, comparative biology and taxonomic classification.</title>
        <authorList>
            <person name="Goeker M."/>
        </authorList>
    </citation>
    <scope>NUCLEOTIDE SEQUENCE [LARGE SCALE GENOMIC DNA]</scope>
    <source>
        <strain evidence="8 9">DSM 25966</strain>
    </source>
</reference>
<dbReference type="Proteomes" id="UP000553963">
    <property type="component" value="Unassembled WGS sequence"/>
</dbReference>
<dbReference type="PROSITE" id="PS00523">
    <property type="entry name" value="SULFATASE_1"/>
    <property type="match status" value="1"/>
</dbReference>
<organism evidence="8 9">
    <name type="scientific">Kaistia hirudinis</name>
    <dbReference type="NCBI Taxonomy" id="1293440"/>
    <lineage>
        <taxon>Bacteria</taxon>
        <taxon>Pseudomonadati</taxon>
        <taxon>Pseudomonadota</taxon>
        <taxon>Alphaproteobacteria</taxon>
        <taxon>Hyphomicrobiales</taxon>
        <taxon>Kaistiaceae</taxon>
        <taxon>Kaistia</taxon>
    </lineage>
</organism>
<feature type="chain" id="PRO_5032808436" evidence="6">
    <location>
        <begin position="21"/>
        <end position="477"/>
    </location>
</feature>
<feature type="signal peptide" evidence="6">
    <location>
        <begin position="1"/>
        <end position="20"/>
    </location>
</feature>
<dbReference type="RefSeq" id="WP_183400805.1">
    <property type="nucleotide sequence ID" value="NZ_JACIDS010000005.1"/>
</dbReference>
<keyword evidence="5" id="KW-0325">Glycoprotein</keyword>
<dbReference type="InterPro" id="IPR000917">
    <property type="entry name" value="Sulfatase_N"/>
</dbReference>
<evidence type="ECO:0000256" key="5">
    <source>
        <dbReference type="ARBA" id="ARBA00023180"/>
    </source>
</evidence>
<keyword evidence="6" id="KW-0732">Signal</keyword>
<keyword evidence="4" id="KW-0106">Calcium</keyword>
<evidence type="ECO:0000313" key="8">
    <source>
        <dbReference type="EMBL" id="MBB3933164.1"/>
    </source>
</evidence>
<feature type="domain" description="Sulfatase N-terminal" evidence="7">
    <location>
        <begin position="33"/>
        <end position="349"/>
    </location>
</feature>
<name>A0A840AU85_9HYPH</name>
<dbReference type="AlphaFoldDB" id="A0A840AU85"/>
<evidence type="ECO:0000256" key="4">
    <source>
        <dbReference type="ARBA" id="ARBA00022837"/>
    </source>
</evidence>
<accession>A0A840AU85</accession>
<evidence type="ECO:0000256" key="1">
    <source>
        <dbReference type="ARBA" id="ARBA00008779"/>
    </source>
</evidence>
<dbReference type="EMBL" id="JACIDS010000005">
    <property type="protein sequence ID" value="MBB3933164.1"/>
    <property type="molecule type" value="Genomic_DNA"/>
</dbReference>
<dbReference type="SUPFAM" id="SSF53649">
    <property type="entry name" value="Alkaline phosphatase-like"/>
    <property type="match status" value="1"/>
</dbReference>
<evidence type="ECO:0000256" key="6">
    <source>
        <dbReference type="SAM" id="SignalP"/>
    </source>
</evidence>
<dbReference type="Gene3D" id="3.30.1120.10">
    <property type="match status" value="1"/>
</dbReference>
<dbReference type="PANTHER" id="PTHR10342">
    <property type="entry name" value="ARYLSULFATASE"/>
    <property type="match status" value="1"/>
</dbReference>
<evidence type="ECO:0000313" key="9">
    <source>
        <dbReference type="Proteomes" id="UP000553963"/>
    </source>
</evidence>
<keyword evidence="2" id="KW-0479">Metal-binding</keyword>
<gene>
    <name evidence="8" type="ORF">GGR25_004228</name>
</gene>
<evidence type="ECO:0000259" key="7">
    <source>
        <dbReference type="Pfam" id="PF00884"/>
    </source>
</evidence>
<sequence>MRRVNSAVALLGAAFGMMLAALSGATAATAKPPNIVYIVADDLGYADVGYHGSDIKTPTIDGLAKGGARLESFYAQPMCTPTRAAIMTGRYPLRYGLQSFVILPEQTYGLPTDEKLLPQVLKDAGYETAIIGKWHLGHAKPEYLPMQRGFDYQYGPLIGEIDYYTHEVHHVVDWYRGDKPLHEKGYSTTLLGEDAVRYIDGRSPDKPFFLYLAFNAPHTPFQAPKEYLDRFKDIKDENRRTYAAMIAAMDDQIANVLNALDKKGLRDNTIVVFQSDNGGVRDSMFAGEIETKGDLPASNAPYRNGKGSLYEGGTRAVALVNWPGHVNPGEVNGLIHVVDMLPTLAGQAGASTAGTKPLDGMDVWKTISEGAPSPRSEIVYNVEMFRGGVREGDMKLIWQTPLPQRVELYDIAKDPKETTNLADAQPETVAKLEARIQELAKESAKSLFMEATMGAYLHRELGTPALPNDPAFFEQKD</sequence>